<evidence type="ECO:0000256" key="3">
    <source>
        <dbReference type="RuleBase" id="RU361235"/>
    </source>
</evidence>
<gene>
    <name evidence="5" type="ORF">N7509_001424</name>
</gene>
<reference evidence="5" key="2">
    <citation type="journal article" date="2023" name="IMA Fungus">
        <title>Comparative genomic study of the Penicillium genus elucidates a diverse pangenome and 15 lateral gene transfer events.</title>
        <authorList>
            <person name="Petersen C."/>
            <person name="Sorensen T."/>
            <person name="Nielsen M.R."/>
            <person name="Sondergaard T.E."/>
            <person name="Sorensen J.L."/>
            <person name="Fitzpatrick D.A."/>
            <person name="Frisvad J.C."/>
            <person name="Nielsen K.L."/>
        </authorList>
    </citation>
    <scope>NUCLEOTIDE SEQUENCE</scope>
    <source>
        <strain evidence="5">IBT 29677</strain>
    </source>
</reference>
<dbReference type="EMBL" id="JAPZBU010000003">
    <property type="protein sequence ID" value="KAJ5414797.1"/>
    <property type="molecule type" value="Genomic_DNA"/>
</dbReference>
<organism evidence="5 6">
    <name type="scientific">Penicillium cosmopolitanum</name>
    <dbReference type="NCBI Taxonomy" id="1131564"/>
    <lineage>
        <taxon>Eukaryota</taxon>
        <taxon>Fungi</taxon>
        <taxon>Dikarya</taxon>
        <taxon>Ascomycota</taxon>
        <taxon>Pezizomycotina</taxon>
        <taxon>Eurotiomycetes</taxon>
        <taxon>Eurotiomycetidae</taxon>
        <taxon>Eurotiales</taxon>
        <taxon>Aspergillaceae</taxon>
        <taxon>Penicillium</taxon>
    </lineage>
</organism>
<protein>
    <recommendedName>
        <fullName evidence="3">Carboxylic ester hydrolase</fullName>
        <ecNumber evidence="3">3.1.1.-</ecNumber>
    </recommendedName>
</protein>
<dbReference type="PROSITE" id="PS00122">
    <property type="entry name" value="CARBOXYLESTERASE_B_1"/>
    <property type="match status" value="1"/>
</dbReference>
<dbReference type="PANTHER" id="PTHR11559">
    <property type="entry name" value="CARBOXYLESTERASE"/>
    <property type="match status" value="1"/>
</dbReference>
<dbReference type="SUPFAM" id="SSF53474">
    <property type="entry name" value="alpha/beta-Hydrolases"/>
    <property type="match status" value="1"/>
</dbReference>
<dbReference type="GO" id="GO:0072330">
    <property type="term" value="P:monocarboxylic acid biosynthetic process"/>
    <property type="evidence" value="ECO:0007669"/>
    <property type="project" value="UniProtKB-ARBA"/>
</dbReference>
<feature type="chain" id="PRO_5041013815" description="Carboxylic ester hydrolase" evidence="3">
    <location>
        <begin position="24"/>
        <end position="514"/>
    </location>
</feature>
<sequence length="514" mass="55832">MVQFWKPIGSVALLATCLPAVWSQRCSDHPDKHIGATVKTTSGSIAGHAAQRKLGVSEYLGIPYAAAPVGDLRFAAPVAYESNGAIIRADSYSLDCPANSAQPPDYPGFTPQAKQIMRDFTTGNEQDEDCLYMNIWTRPTVSDRKPVLMFIHGGRFTIGGAHSAYYDGQGLADHQDVVVVTFNYRLNIFGFSGAPGLPQNVALLDQRMAVEWVHQNIAGFGGDPDRITIFGQSAGGASVDYYSYAWKAKPLVAGLISHFRNSSELQTLDCGNADSESNEVVKCLRKKSWEEVVKATAKVPFAPSPALPQPVFHPTVDNITVFSDYPSRSRSGEFASIPYLANSNDYEPGFYHISAFANNISLSDSAWDRFNLAGFTCASKNAVEDRMAYAVPAWQSRYFGDWDSQRLYSGSGAYHGSDIPMLFGSGEEVTGIPNSEAQDEYSRYMGAVWVAFASDPRHGLENIGWPAFDPSKPKRTLVGLGYKNGTLANFLDPAEFEKGCAALHGSSLPGKGGF</sequence>
<dbReference type="OrthoDB" id="408631at2759"/>
<dbReference type="Gene3D" id="3.40.50.1820">
    <property type="entry name" value="alpha/beta hydrolase"/>
    <property type="match status" value="1"/>
</dbReference>
<dbReference type="RefSeq" id="XP_056494643.1">
    <property type="nucleotide sequence ID" value="XM_056626061.1"/>
</dbReference>
<dbReference type="Pfam" id="PF00135">
    <property type="entry name" value="COesterase"/>
    <property type="match status" value="1"/>
</dbReference>
<comment type="caution">
    <text evidence="5">The sequence shown here is derived from an EMBL/GenBank/DDBJ whole genome shotgun (WGS) entry which is preliminary data.</text>
</comment>
<keyword evidence="3" id="KW-0732">Signal</keyword>
<dbReference type="InterPro" id="IPR050309">
    <property type="entry name" value="Type-B_Carboxylest/Lipase"/>
</dbReference>
<name>A0A9X0BF14_9EURO</name>
<proteinExistence type="inferred from homology"/>
<dbReference type="InterPro" id="IPR029058">
    <property type="entry name" value="AB_hydrolase_fold"/>
</dbReference>
<evidence type="ECO:0000256" key="1">
    <source>
        <dbReference type="ARBA" id="ARBA00005964"/>
    </source>
</evidence>
<evidence type="ECO:0000256" key="2">
    <source>
        <dbReference type="ARBA" id="ARBA00022801"/>
    </source>
</evidence>
<reference evidence="5" key="1">
    <citation type="submission" date="2022-12" db="EMBL/GenBank/DDBJ databases">
        <authorList>
            <person name="Petersen C."/>
        </authorList>
    </citation>
    <scope>NUCLEOTIDE SEQUENCE</scope>
    <source>
        <strain evidence="5">IBT 29677</strain>
    </source>
</reference>
<dbReference type="GO" id="GO:0016787">
    <property type="term" value="F:hydrolase activity"/>
    <property type="evidence" value="ECO:0007669"/>
    <property type="project" value="UniProtKB-KW"/>
</dbReference>
<evidence type="ECO:0000259" key="4">
    <source>
        <dbReference type="Pfam" id="PF00135"/>
    </source>
</evidence>
<feature type="domain" description="Carboxylesterase type B" evidence="4">
    <location>
        <begin position="37"/>
        <end position="398"/>
    </location>
</feature>
<comment type="similarity">
    <text evidence="1 3">Belongs to the type-B carboxylesterase/lipase family.</text>
</comment>
<dbReference type="AlphaFoldDB" id="A0A9X0BF14"/>
<evidence type="ECO:0000313" key="6">
    <source>
        <dbReference type="Proteomes" id="UP001147747"/>
    </source>
</evidence>
<keyword evidence="6" id="KW-1185">Reference proteome</keyword>
<dbReference type="GO" id="GO:0017000">
    <property type="term" value="P:antibiotic biosynthetic process"/>
    <property type="evidence" value="ECO:0007669"/>
    <property type="project" value="UniProtKB-ARBA"/>
</dbReference>
<dbReference type="InterPro" id="IPR019826">
    <property type="entry name" value="Carboxylesterase_B_AS"/>
</dbReference>
<dbReference type="EC" id="3.1.1.-" evidence="3"/>
<dbReference type="InterPro" id="IPR002018">
    <property type="entry name" value="CarbesteraseB"/>
</dbReference>
<dbReference type="GeneID" id="81365041"/>
<feature type="signal peptide" evidence="3">
    <location>
        <begin position="1"/>
        <end position="23"/>
    </location>
</feature>
<accession>A0A9X0BF14</accession>
<keyword evidence="2 3" id="KW-0378">Hydrolase</keyword>
<dbReference type="Proteomes" id="UP001147747">
    <property type="component" value="Unassembled WGS sequence"/>
</dbReference>
<evidence type="ECO:0000313" key="5">
    <source>
        <dbReference type="EMBL" id="KAJ5414797.1"/>
    </source>
</evidence>